<dbReference type="AlphaFoldDB" id="A0A7K1SNM2"/>
<proteinExistence type="predicted"/>
<accession>A0A7K1SNM2</accession>
<comment type="caution">
    <text evidence="2">The sequence shown here is derived from an EMBL/GenBank/DDBJ whole genome shotgun (WGS) entry which is preliminary data.</text>
</comment>
<name>A0A7K1SNM2_9BACT</name>
<dbReference type="Proteomes" id="UP000436006">
    <property type="component" value="Unassembled WGS sequence"/>
</dbReference>
<dbReference type="RefSeq" id="WP_157590188.1">
    <property type="nucleotide sequence ID" value="NZ_WPIN01000022.1"/>
</dbReference>
<reference evidence="2 3" key="1">
    <citation type="submission" date="2019-12" db="EMBL/GenBank/DDBJ databases">
        <title>Spirosoma sp. HMF4905 genome sequencing and assembly.</title>
        <authorList>
            <person name="Kang H."/>
            <person name="Cha I."/>
            <person name="Kim H."/>
            <person name="Joh K."/>
        </authorList>
    </citation>
    <scope>NUCLEOTIDE SEQUENCE [LARGE SCALE GENOMIC DNA]</scope>
    <source>
        <strain evidence="2 3">HMF4905</strain>
    </source>
</reference>
<keyword evidence="3" id="KW-1185">Reference proteome</keyword>
<sequence length="60" mass="6957">MIKEPKTIDFYTSGRQLSSEDFALISQWIATDKKKQSDKNIKGLKKRQKKIAQTEGIEKE</sequence>
<evidence type="ECO:0000313" key="2">
    <source>
        <dbReference type="EMBL" id="MVM35381.1"/>
    </source>
</evidence>
<evidence type="ECO:0000256" key="1">
    <source>
        <dbReference type="SAM" id="MobiDB-lite"/>
    </source>
</evidence>
<feature type="region of interest" description="Disordered" evidence="1">
    <location>
        <begin position="36"/>
        <end position="60"/>
    </location>
</feature>
<gene>
    <name evidence="2" type="ORF">GO755_35495</name>
</gene>
<protein>
    <submittedName>
        <fullName evidence="2">Uncharacterized protein</fullName>
    </submittedName>
</protein>
<organism evidence="2 3">
    <name type="scientific">Spirosoma arboris</name>
    <dbReference type="NCBI Taxonomy" id="2682092"/>
    <lineage>
        <taxon>Bacteria</taxon>
        <taxon>Pseudomonadati</taxon>
        <taxon>Bacteroidota</taxon>
        <taxon>Cytophagia</taxon>
        <taxon>Cytophagales</taxon>
        <taxon>Cytophagaceae</taxon>
        <taxon>Spirosoma</taxon>
    </lineage>
</organism>
<evidence type="ECO:0000313" key="3">
    <source>
        <dbReference type="Proteomes" id="UP000436006"/>
    </source>
</evidence>
<dbReference type="EMBL" id="WPIN01000022">
    <property type="protein sequence ID" value="MVM35381.1"/>
    <property type="molecule type" value="Genomic_DNA"/>
</dbReference>